<comment type="caution">
    <text evidence="1">The sequence shown here is derived from an EMBL/GenBank/DDBJ whole genome shotgun (WGS) entry which is preliminary data.</text>
</comment>
<dbReference type="EMBL" id="CM042015">
    <property type="protein sequence ID" value="KAI3708820.1"/>
    <property type="molecule type" value="Genomic_DNA"/>
</dbReference>
<dbReference type="Proteomes" id="UP001055811">
    <property type="component" value="Linkage Group LG07"/>
</dbReference>
<reference evidence="1 2" key="2">
    <citation type="journal article" date="2022" name="Mol. Ecol. Resour.">
        <title>The genomes of chicory, endive, great burdock and yacon provide insights into Asteraceae paleo-polyploidization history and plant inulin production.</title>
        <authorList>
            <person name="Fan W."/>
            <person name="Wang S."/>
            <person name="Wang H."/>
            <person name="Wang A."/>
            <person name="Jiang F."/>
            <person name="Liu H."/>
            <person name="Zhao H."/>
            <person name="Xu D."/>
            <person name="Zhang Y."/>
        </authorList>
    </citation>
    <scope>NUCLEOTIDE SEQUENCE [LARGE SCALE GENOMIC DNA]</scope>
    <source>
        <strain evidence="2">cv. Punajuju</strain>
        <tissue evidence="1">Leaves</tissue>
    </source>
</reference>
<keyword evidence="2" id="KW-1185">Reference proteome</keyword>
<protein>
    <submittedName>
        <fullName evidence="1">Uncharacterized protein</fullName>
    </submittedName>
</protein>
<gene>
    <name evidence="1" type="ORF">L2E82_38297</name>
</gene>
<evidence type="ECO:0000313" key="2">
    <source>
        <dbReference type="Proteomes" id="UP001055811"/>
    </source>
</evidence>
<organism evidence="1 2">
    <name type="scientific">Cichorium intybus</name>
    <name type="common">Chicory</name>
    <dbReference type="NCBI Taxonomy" id="13427"/>
    <lineage>
        <taxon>Eukaryota</taxon>
        <taxon>Viridiplantae</taxon>
        <taxon>Streptophyta</taxon>
        <taxon>Embryophyta</taxon>
        <taxon>Tracheophyta</taxon>
        <taxon>Spermatophyta</taxon>
        <taxon>Magnoliopsida</taxon>
        <taxon>eudicotyledons</taxon>
        <taxon>Gunneridae</taxon>
        <taxon>Pentapetalae</taxon>
        <taxon>asterids</taxon>
        <taxon>campanulids</taxon>
        <taxon>Asterales</taxon>
        <taxon>Asteraceae</taxon>
        <taxon>Cichorioideae</taxon>
        <taxon>Cichorieae</taxon>
        <taxon>Cichoriinae</taxon>
        <taxon>Cichorium</taxon>
    </lineage>
</organism>
<proteinExistence type="predicted"/>
<evidence type="ECO:0000313" key="1">
    <source>
        <dbReference type="EMBL" id="KAI3708820.1"/>
    </source>
</evidence>
<reference evidence="2" key="1">
    <citation type="journal article" date="2022" name="Mol. Ecol. Resour.">
        <title>The genomes of chicory, endive, great burdock and yacon provide insights into Asteraceae palaeo-polyploidization history and plant inulin production.</title>
        <authorList>
            <person name="Fan W."/>
            <person name="Wang S."/>
            <person name="Wang H."/>
            <person name="Wang A."/>
            <person name="Jiang F."/>
            <person name="Liu H."/>
            <person name="Zhao H."/>
            <person name="Xu D."/>
            <person name="Zhang Y."/>
        </authorList>
    </citation>
    <scope>NUCLEOTIDE SEQUENCE [LARGE SCALE GENOMIC DNA]</scope>
    <source>
        <strain evidence="2">cv. Punajuju</strain>
    </source>
</reference>
<name>A0ACB9AK52_CICIN</name>
<sequence length="116" mass="12788">MVPASLYLGFAAAILWVGEGTYLTSAARSQANDHKLHEGTVVSLFNGEFWAIFATHQDGTIALLSSRNPVTGVMVFVSSDCSIYRLDCETGTTVDKGKGKELRMWEKKKLHEHLDL</sequence>
<accession>A0ACB9AK52</accession>